<accession>A0A9P8VHT4</accession>
<dbReference type="Proteomes" id="UP000770015">
    <property type="component" value="Unassembled WGS sequence"/>
</dbReference>
<dbReference type="Gene3D" id="1.10.1200.10">
    <property type="entry name" value="ACP-like"/>
    <property type="match status" value="1"/>
</dbReference>
<feature type="compositionally biased region" description="Basic and acidic residues" evidence="3">
    <location>
        <begin position="1676"/>
        <end position="1687"/>
    </location>
</feature>
<evidence type="ECO:0000313" key="6">
    <source>
        <dbReference type="EMBL" id="KAH6691405.1"/>
    </source>
</evidence>
<dbReference type="Pfam" id="PF00550">
    <property type="entry name" value="PP-binding"/>
    <property type="match status" value="1"/>
</dbReference>
<organism evidence="6 7">
    <name type="scientific">Plectosphaerella plurivora</name>
    <dbReference type="NCBI Taxonomy" id="936078"/>
    <lineage>
        <taxon>Eukaryota</taxon>
        <taxon>Fungi</taxon>
        <taxon>Dikarya</taxon>
        <taxon>Ascomycota</taxon>
        <taxon>Pezizomycotina</taxon>
        <taxon>Sordariomycetes</taxon>
        <taxon>Hypocreomycetidae</taxon>
        <taxon>Glomerellales</taxon>
        <taxon>Plectosphaerellaceae</taxon>
        <taxon>Plectosphaerella</taxon>
    </lineage>
</organism>
<feature type="transmembrane region" description="Helical" evidence="4">
    <location>
        <begin position="1163"/>
        <end position="1187"/>
    </location>
</feature>
<evidence type="ECO:0000313" key="7">
    <source>
        <dbReference type="Proteomes" id="UP000770015"/>
    </source>
</evidence>
<dbReference type="InterPro" id="IPR036736">
    <property type="entry name" value="ACP-like_sf"/>
</dbReference>
<feature type="transmembrane region" description="Helical" evidence="4">
    <location>
        <begin position="1108"/>
        <end position="1139"/>
    </location>
</feature>
<dbReference type="InterPro" id="IPR000873">
    <property type="entry name" value="AMP-dep_synth/lig_dom"/>
</dbReference>
<keyword evidence="2" id="KW-0597">Phosphoprotein</keyword>
<dbReference type="InterPro" id="IPR009081">
    <property type="entry name" value="PP-bd_ACP"/>
</dbReference>
<keyword evidence="4" id="KW-1133">Transmembrane helix</keyword>
<evidence type="ECO:0000259" key="5">
    <source>
        <dbReference type="PROSITE" id="PS50075"/>
    </source>
</evidence>
<dbReference type="Pfam" id="PF00501">
    <property type="entry name" value="AMP-binding"/>
    <property type="match status" value="1"/>
</dbReference>
<dbReference type="Gene3D" id="3.40.50.12780">
    <property type="entry name" value="N-terminal domain of ligase-like"/>
    <property type="match status" value="1"/>
</dbReference>
<dbReference type="InterPro" id="IPR045851">
    <property type="entry name" value="AMP-bd_C_sf"/>
</dbReference>
<proteinExistence type="predicted"/>
<comment type="caution">
    <text evidence="6">The sequence shown here is derived from an EMBL/GenBank/DDBJ whole genome shotgun (WGS) entry which is preliminary data.</text>
</comment>
<keyword evidence="1" id="KW-0596">Phosphopantetheine</keyword>
<dbReference type="GO" id="GO:0031177">
    <property type="term" value="F:phosphopantetheine binding"/>
    <property type="evidence" value="ECO:0007669"/>
    <property type="project" value="InterPro"/>
</dbReference>
<evidence type="ECO:0000256" key="3">
    <source>
        <dbReference type="SAM" id="MobiDB-lite"/>
    </source>
</evidence>
<dbReference type="SMART" id="SM00823">
    <property type="entry name" value="PKS_PP"/>
    <property type="match status" value="1"/>
</dbReference>
<feature type="domain" description="Carrier" evidence="5">
    <location>
        <begin position="768"/>
        <end position="845"/>
    </location>
</feature>
<gene>
    <name evidence="6" type="ORF">F5X68DRAFT_165943</name>
</gene>
<dbReference type="SUPFAM" id="SSF51161">
    <property type="entry name" value="Trimeric LpxA-like enzymes"/>
    <property type="match status" value="3"/>
</dbReference>
<dbReference type="EMBL" id="JAGSXJ010000005">
    <property type="protein sequence ID" value="KAH6691405.1"/>
    <property type="molecule type" value="Genomic_DNA"/>
</dbReference>
<dbReference type="InterPro" id="IPR011004">
    <property type="entry name" value="Trimer_LpxA-like_sf"/>
</dbReference>
<dbReference type="InterPro" id="IPR020806">
    <property type="entry name" value="PKS_PP-bd"/>
</dbReference>
<dbReference type="GO" id="GO:0006631">
    <property type="term" value="P:fatty acid metabolic process"/>
    <property type="evidence" value="ECO:0007669"/>
    <property type="project" value="TreeGrafter"/>
</dbReference>
<dbReference type="SUPFAM" id="SSF56801">
    <property type="entry name" value="Acetyl-CoA synthetase-like"/>
    <property type="match status" value="1"/>
</dbReference>
<dbReference type="PANTHER" id="PTHR43201">
    <property type="entry name" value="ACYL-COA SYNTHETASE"/>
    <property type="match status" value="1"/>
</dbReference>
<sequence>MQRIDHEGMSAALLRFYDLPADTIPSTELFQTWTLSQSYTGSSPSLHRTSLLASIPEPIFPSHRPLQLLYLLLLQVPGPWPTFELIKHHTRILKYLPEDRSEETAWLVDVTQKMIKSSYQSLAQFIKPSHQPALRSTSPKNFITHHGLSSFIYNFALPLPINPDTRKPIVSIALPNGPLMAAVCMAVTTYYIAAPVNPAAGSEQFKSDILQGGASCILTTAQEYQSLHLSDPWVAEAGITIIFVEWTHTDDITLYSNDSKALRYQDVCQPNPNTADDIALILFTSGTSGSKKVVPLTTHSILAGIAFVIESWGLQPSDTCLNMMPLYHVGGLVRNIFAPVFSGGATVCCAAFDPTLFWDVIETIRPTWYYASPSMHSLILAGARPEALAASRIRLVCNAAGGLLPSLACQLRDTFKSIVLPSYGMTECMPISTPPLDYQLDRAGTSGISTGPDLTILNWSDTQPPNGTVGRICVRGEPVFPGYLCPDGTIDTSCFTSRGWFDTGDLGYMDADGYLYITGRSKEVINRGGELISPFEVENAIMAASRLDGSPLAGRVTQALAFSVPHDVLQEVVAVALVTPPHQHRVDLRIVHAALRSSLQQAKWPLVIVYMDDLPKNNNKVLRIKLAERLDMSEVTNDTSYLDRHWEAVCPPPDTPLSVKIPASRCRLDHDDITRCLRSVIPSGFDVHLRVPEGDGALELYLAPRMHGTDALEPDWATHAKRLLAQQLNGYLVPGRVCLMQAPFPRTNFGSIDDAMLQVALEEQQAASSGGSIAGRVARVFAGILSCDVADIDTSVDFFALGGDSLRAGKLLSAIRAEFGVQLPIAVVFSQGTVKAIAAKLDEMAKKSADQQQQQPLGSGGYGLDGAAALACGEARDSARPLLMLTQLLPLVVFYPMRRGFQWTIFLAGMSVSQSWATNASVAGRLFNLVLCILFARLCVRLVAPWVGILAKWAIIGTYREGIYPMWGAYHTRWWLVQKIVSLCGRGFFDINDTMASIYYRLMGAKIGQGVKFAGAQLGEYDLLDIRDGVTLSKCVCRPFAGEMGTAMYLGRIVIGENASIGLASIIAPGTVVPANTCMGPNSSSWELDDADEAFRDQEAQRAPKPHILLTIFVTYPLALIGWFLALTPWIAGLIGMVISQPLDSRSPMRDILKWFATPHRVAWHYLALVLRVMFSPFILFGFAWLVKCVLDRLYGKMGPSPAHGRGNIDIWRGHLMKTMLPVSRLHDMTGMFGQHYEATSVAMRMMGARVGQRVYWPGTGPSIGDYHLLNVGDDVVFGSRAHIVTSDGIGAETVTIRDGAMIADRVTLLPGVEVCEKTTMGSGALTRRGKRYAPGDTYVGSKAGDAVCLTTGSSRTATRVGEARRRPPIPHAASEVTLVDPQNSDPHGHDMKKKIEEHFNEVQVPEKRTFSPFGRAFYLKQAPYRVFGPFVIFLYSTFLTVFTAFFWNVPNISSIMIVDRVLRFRVDSVNTAHDVLIVWGMVTVCIAVLTTLHAIVALAVVIGAKWALLGRRVPGNYDWDKSPYCQRWQLFLSIERLRRHCYRGEGILGMLTGTQWIVWYFRALGADIGANCALFANGRPSLMFTEPDLIKLGNRVVVDDASVVGHINTRGKFDLNRLAVGDGCVLRTGSRLLSGAAMRNGSCLLEHTLIMGGDVVEEGWTMQGWPAERFGGRRTSSEHDKDKDTLVGDGASYRSSDTETLADMRT</sequence>
<feature type="transmembrane region" description="Helical" evidence="4">
    <location>
        <begin position="1477"/>
        <end position="1503"/>
    </location>
</feature>
<dbReference type="PROSITE" id="PS50075">
    <property type="entry name" value="CARRIER"/>
    <property type="match status" value="1"/>
</dbReference>
<dbReference type="GO" id="GO:0031956">
    <property type="term" value="F:medium-chain fatty acid-CoA ligase activity"/>
    <property type="evidence" value="ECO:0007669"/>
    <property type="project" value="TreeGrafter"/>
</dbReference>
<dbReference type="OrthoDB" id="3633556at2759"/>
<evidence type="ECO:0000256" key="2">
    <source>
        <dbReference type="ARBA" id="ARBA00022553"/>
    </source>
</evidence>
<protein>
    <submittedName>
        <fullName evidence="6">Peroxisomal-coenzyme A synthetase</fullName>
    </submittedName>
</protein>
<reference evidence="6" key="1">
    <citation type="journal article" date="2021" name="Nat. Commun.">
        <title>Genetic determinants of endophytism in the Arabidopsis root mycobiome.</title>
        <authorList>
            <person name="Mesny F."/>
            <person name="Miyauchi S."/>
            <person name="Thiergart T."/>
            <person name="Pickel B."/>
            <person name="Atanasova L."/>
            <person name="Karlsson M."/>
            <person name="Huettel B."/>
            <person name="Barry K.W."/>
            <person name="Haridas S."/>
            <person name="Chen C."/>
            <person name="Bauer D."/>
            <person name="Andreopoulos W."/>
            <person name="Pangilinan J."/>
            <person name="LaButti K."/>
            <person name="Riley R."/>
            <person name="Lipzen A."/>
            <person name="Clum A."/>
            <person name="Drula E."/>
            <person name="Henrissat B."/>
            <person name="Kohler A."/>
            <person name="Grigoriev I.V."/>
            <person name="Martin F.M."/>
            <person name="Hacquard S."/>
        </authorList>
    </citation>
    <scope>NUCLEOTIDE SEQUENCE</scope>
    <source>
        <strain evidence="6">MPI-SDFR-AT-0117</strain>
    </source>
</reference>
<keyword evidence="4" id="KW-0472">Membrane</keyword>
<dbReference type="Gene3D" id="2.160.10.10">
    <property type="entry name" value="Hexapeptide repeat proteins"/>
    <property type="match status" value="1"/>
</dbReference>
<dbReference type="SUPFAM" id="SSF47336">
    <property type="entry name" value="ACP-like"/>
    <property type="match status" value="1"/>
</dbReference>
<feature type="region of interest" description="Disordered" evidence="3">
    <location>
        <begin position="1668"/>
        <end position="1707"/>
    </location>
</feature>
<keyword evidence="4" id="KW-0812">Transmembrane</keyword>
<name>A0A9P8VHT4_9PEZI</name>
<evidence type="ECO:0000256" key="4">
    <source>
        <dbReference type="SAM" id="Phobius"/>
    </source>
</evidence>
<keyword evidence="7" id="KW-1185">Reference proteome</keyword>
<feature type="transmembrane region" description="Helical" evidence="4">
    <location>
        <begin position="1427"/>
        <end position="1448"/>
    </location>
</feature>
<dbReference type="PANTHER" id="PTHR43201:SF10">
    <property type="entry name" value="CARRIER DOMAIN-CONTAINING PROTEIN"/>
    <property type="match status" value="1"/>
</dbReference>
<evidence type="ECO:0000256" key="1">
    <source>
        <dbReference type="ARBA" id="ARBA00022450"/>
    </source>
</evidence>
<dbReference type="InterPro" id="IPR042099">
    <property type="entry name" value="ANL_N_sf"/>
</dbReference>
<dbReference type="Gene3D" id="3.30.300.30">
    <property type="match status" value="1"/>
</dbReference>